<dbReference type="SUPFAM" id="SSF53474">
    <property type="entry name" value="alpha/beta-Hydrolases"/>
    <property type="match status" value="1"/>
</dbReference>
<evidence type="ECO:0000256" key="1">
    <source>
        <dbReference type="ARBA" id="ARBA00022801"/>
    </source>
</evidence>
<name>A0ABP7BEG8_9MICO</name>
<dbReference type="InterPro" id="IPR029058">
    <property type="entry name" value="AB_hydrolase_fold"/>
</dbReference>
<proteinExistence type="predicted"/>
<dbReference type="Pfam" id="PF07859">
    <property type="entry name" value="Abhydrolase_3"/>
    <property type="match status" value="1"/>
</dbReference>
<comment type="caution">
    <text evidence="3">The sequence shown here is derived from an EMBL/GenBank/DDBJ whole genome shotgun (WGS) entry which is preliminary data.</text>
</comment>
<dbReference type="RefSeq" id="WP_221857963.1">
    <property type="nucleotide sequence ID" value="NZ_BAAAYV010000006.1"/>
</dbReference>
<dbReference type="Gene3D" id="3.40.50.1820">
    <property type="entry name" value="alpha/beta hydrolase"/>
    <property type="match status" value="1"/>
</dbReference>
<dbReference type="PANTHER" id="PTHR48081:SF8">
    <property type="entry name" value="ALPHA_BETA HYDROLASE FOLD-3 DOMAIN-CONTAINING PROTEIN-RELATED"/>
    <property type="match status" value="1"/>
</dbReference>
<dbReference type="PANTHER" id="PTHR48081">
    <property type="entry name" value="AB HYDROLASE SUPERFAMILY PROTEIN C4A8.06C"/>
    <property type="match status" value="1"/>
</dbReference>
<feature type="domain" description="Alpha/beta hydrolase fold-3" evidence="2">
    <location>
        <begin position="68"/>
        <end position="274"/>
    </location>
</feature>
<organism evidence="3 4">
    <name type="scientific">Microbacterium marinilacus</name>
    <dbReference type="NCBI Taxonomy" id="415209"/>
    <lineage>
        <taxon>Bacteria</taxon>
        <taxon>Bacillati</taxon>
        <taxon>Actinomycetota</taxon>
        <taxon>Actinomycetes</taxon>
        <taxon>Micrococcales</taxon>
        <taxon>Microbacteriaceae</taxon>
        <taxon>Microbacterium</taxon>
    </lineage>
</organism>
<evidence type="ECO:0000313" key="3">
    <source>
        <dbReference type="EMBL" id="GAA3657465.1"/>
    </source>
</evidence>
<gene>
    <name evidence="3" type="ORF">GCM10022202_17280</name>
</gene>
<dbReference type="EMBL" id="BAAAYV010000006">
    <property type="protein sequence ID" value="GAA3657465.1"/>
    <property type="molecule type" value="Genomic_DNA"/>
</dbReference>
<dbReference type="GO" id="GO:0016787">
    <property type="term" value="F:hydrolase activity"/>
    <property type="evidence" value="ECO:0007669"/>
    <property type="project" value="UniProtKB-KW"/>
</dbReference>
<reference evidence="4" key="1">
    <citation type="journal article" date="2019" name="Int. J. Syst. Evol. Microbiol.">
        <title>The Global Catalogue of Microorganisms (GCM) 10K type strain sequencing project: providing services to taxonomists for standard genome sequencing and annotation.</title>
        <authorList>
            <consortium name="The Broad Institute Genomics Platform"/>
            <consortium name="The Broad Institute Genome Sequencing Center for Infectious Disease"/>
            <person name="Wu L."/>
            <person name="Ma J."/>
        </authorList>
    </citation>
    <scope>NUCLEOTIDE SEQUENCE [LARGE SCALE GENOMIC DNA]</scope>
    <source>
        <strain evidence="4">JCM 16546</strain>
    </source>
</reference>
<keyword evidence="4" id="KW-1185">Reference proteome</keyword>
<dbReference type="InterPro" id="IPR013094">
    <property type="entry name" value="AB_hydrolase_3"/>
</dbReference>
<dbReference type="InterPro" id="IPR050300">
    <property type="entry name" value="GDXG_lipolytic_enzyme"/>
</dbReference>
<dbReference type="Proteomes" id="UP001410795">
    <property type="component" value="Unassembled WGS sequence"/>
</dbReference>
<evidence type="ECO:0000259" key="2">
    <source>
        <dbReference type="Pfam" id="PF07859"/>
    </source>
</evidence>
<evidence type="ECO:0000313" key="4">
    <source>
        <dbReference type="Proteomes" id="UP001410795"/>
    </source>
</evidence>
<sequence>MPILTTPWLAGAIAGLLGRGPGPRIAPEIAFAQLPVLTADAVVPTRHGDVRATVYAPPGGLAGAPVYVNFHGGAFIMRHPEQDDPLCRYLAHECGVAVVNVDYDVAPRHPFPVPVEQGYDAVVWAAGADREWDGTRLVVGGQSAGGAIAAAVARQARDAGAPTIRLQVLQYPPLDLVTPGAQKKAAGRSIISVPMTQVADTVYVPADASKRDPRASPAWQGNLGPGALTGQAPAVVVSCANDRLRDEDVRYAEALDAEGLLVEHIALPGVDHGYNIMGAQRDVVEGAYRRIAAHVRRAVA</sequence>
<protein>
    <submittedName>
        <fullName evidence="3">Alpha/beta hydrolase</fullName>
    </submittedName>
</protein>
<accession>A0ABP7BEG8</accession>
<keyword evidence="1 3" id="KW-0378">Hydrolase</keyword>